<evidence type="ECO:0000313" key="2">
    <source>
        <dbReference type="Proteomes" id="UP000279833"/>
    </source>
</evidence>
<reference evidence="3" key="1">
    <citation type="submission" date="2016-06" db="UniProtKB">
        <authorList>
            <consortium name="WormBaseParasite"/>
        </authorList>
    </citation>
    <scope>IDENTIFICATION</scope>
</reference>
<proteinExistence type="predicted"/>
<organism evidence="3">
    <name type="scientific">Schistosoma curassoni</name>
    <dbReference type="NCBI Taxonomy" id="6186"/>
    <lineage>
        <taxon>Eukaryota</taxon>
        <taxon>Metazoa</taxon>
        <taxon>Spiralia</taxon>
        <taxon>Lophotrochozoa</taxon>
        <taxon>Platyhelminthes</taxon>
        <taxon>Trematoda</taxon>
        <taxon>Digenea</taxon>
        <taxon>Strigeidida</taxon>
        <taxon>Schistosomatoidea</taxon>
        <taxon>Schistosomatidae</taxon>
        <taxon>Schistosoma</taxon>
    </lineage>
</organism>
<name>A0A183KFK5_9TREM</name>
<evidence type="ECO:0000313" key="3">
    <source>
        <dbReference type="WBParaSite" id="SCUD_0001380301-mRNA-1"/>
    </source>
</evidence>
<evidence type="ECO:0000313" key="1">
    <source>
        <dbReference type="EMBL" id="VDP54116.1"/>
    </source>
</evidence>
<dbReference type="WBParaSite" id="SCUD_0001380301-mRNA-1">
    <property type="protein sequence ID" value="SCUD_0001380301-mRNA-1"/>
    <property type="gene ID" value="SCUD_0001380301"/>
</dbReference>
<dbReference type="Proteomes" id="UP000279833">
    <property type="component" value="Unassembled WGS sequence"/>
</dbReference>
<dbReference type="EMBL" id="UZAK01036159">
    <property type="protein sequence ID" value="VDP54116.1"/>
    <property type="molecule type" value="Genomic_DNA"/>
</dbReference>
<sequence>MTSFSAEFAYSILQYSIFSKLSFFFTSYDSQMLLTFA</sequence>
<dbReference type="AlphaFoldDB" id="A0A183KFK5"/>
<gene>
    <name evidence="1" type="ORF">SCUD_LOCUS13800</name>
</gene>
<keyword evidence="2" id="KW-1185">Reference proteome</keyword>
<reference evidence="1 2" key="2">
    <citation type="submission" date="2018-11" db="EMBL/GenBank/DDBJ databases">
        <authorList>
            <consortium name="Pathogen Informatics"/>
        </authorList>
    </citation>
    <scope>NUCLEOTIDE SEQUENCE [LARGE SCALE GENOMIC DNA]</scope>
    <source>
        <strain evidence="1">Dakar</strain>
        <strain evidence="2">Dakar, Senegal</strain>
    </source>
</reference>
<protein>
    <submittedName>
        <fullName evidence="1 3">Uncharacterized protein</fullName>
    </submittedName>
</protein>
<accession>A0A183KFK5</accession>